<evidence type="ECO:0000256" key="12">
    <source>
        <dbReference type="ARBA" id="ARBA00023163"/>
    </source>
</evidence>
<evidence type="ECO:0000256" key="14">
    <source>
        <dbReference type="ARBA" id="ARBA00023242"/>
    </source>
</evidence>
<dbReference type="Pfam" id="PF03142">
    <property type="entry name" value="Chitin_synth_2"/>
    <property type="match status" value="1"/>
</dbReference>
<keyword evidence="3" id="KW-0808">Transferase</keyword>
<dbReference type="GO" id="GO:0016020">
    <property type="term" value="C:membrane"/>
    <property type="evidence" value="ECO:0007669"/>
    <property type="project" value="UniProtKB-SubCell"/>
</dbReference>
<dbReference type="Pfam" id="PF00105">
    <property type="entry name" value="zf-C4"/>
    <property type="match status" value="1"/>
</dbReference>
<keyword evidence="11 17" id="KW-0472">Membrane</keyword>
<dbReference type="SUPFAM" id="SSF53448">
    <property type="entry name" value="Nucleotide-diphospho-sugar transferases"/>
    <property type="match status" value="1"/>
</dbReference>
<dbReference type="SMART" id="SM00430">
    <property type="entry name" value="HOLI"/>
    <property type="match status" value="1"/>
</dbReference>
<dbReference type="CDD" id="cd06943">
    <property type="entry name" value="NR_LBD_RXR_like"/>
    <property type="match status" value="1"/>
</dbReference>
<dbReference type="AlphaFoldDB" id="A0AAN8R526"/>
<gene>
    <name evidence="20" type="ORF">J4Q44_G00060730</name>
</gene>
<keyword evidence="9 15" id="KW-0805">Transcription regulation</keyword>
<dbReference type="InterPro" id="IPR001723">
    <property type="entry name" value="Nuclear_hrmn_rcpt"/>
</dbReference>
<comment type="caution">
    <text evidence="20">The sequence shown here is derived from an EMBL/GenBank/DDBJ whole genome shotgun (WGS) entry which is preliminary data.</text>
</comment>
<evidence type="ECO:0000256" key="2">
    <source>
        <dbReference type="ARBA" id="ARBA00006421"/>
    </source>
</evidence>
<dbReference type="InterPro" id="IPR000536">
    <property type="entry name" value="Nucl_hrmn_rcpt_lig-bd"/>
</dbReference>
<dbReference type="FunFam" id="1.10.565.10:FF:000002">
    <property type="entry name" value="Retinoic acid receptor RXR-alpha"/>
    <property type="match status" value="1"/>
</dbReference>
<evidence type="ECO:0000256" key="4">
    <source>
        <dbReference type="ARBA" id="ARBA00022692"/>
    </source>
</evidence>
<proteinExistence type="inferred from homology"/>
<sequence>MTLSSGIFNEEDSCIFRESPHLSCQRILHTPYGGRLEYTLPYGNLLMVHFKDKLLIRHKKRWSQKFEYAVGHWLQKTAEHVFGCVLCSPGCFSLFRGAALMDDNVMKRYTTKSTEACHYVQYDPSTSLCSVTGEDRWLCTLLLQQGWRVEYNAASDAYTNAPQDFKEFYNQRRRWGPSTMANTIDLLGSGSLTSQRNSSISKPFILYQILSMVASILGPAAICLMISGILPEACRSYWTSIPTPLCFLATAPPVVYLLLCFKLKSDTQIAIAAVMSVLYAFLMIGTALSIIGSMVDQQTIWIPSGLFIIGLVLINIITAALHPKEFHLVIYGILYFISIPSGYLLLTIYSMVNLNNVSWGTRETGGQIAATSPAKAITQHILQAKCCKFLCWDSGKVADQNDQVPKTVVMADKPKVNHDLTSQDNNRIVEFRSHQYTEQNWVTQLQNKSYDFPLNEDFLVKEEEDFWRELQKVYLEPLAEDKEKQKKITNDLKELRNKKLHCQTPLFLVTQKRLWPGPHSVRGLELDSRVIEARLSVFQHVFSTKKAVMGDSRDSRSPDSSSVSSPPSGQRSPLLTPTAAAMTSLPPITSAVNSPISSMGSPFSVISSSLGSPCLPGTPSVGYGPISSPQINSTVSMSGLHAVSSSDDVKPPFGLGGHSPGGPMLSQKRLCAICGDRSSGKHYGVYSCEGCKGFFKRTVRKDLSYTCRDNKDCLVDKRQRNRCQYCRYQKCLACGMKREVVQDERQRSVQEERQRNKERESEVESTSAVNEEMPVEKILEAEMAIEQKTELHADGSAEGSSPNDPVTNICQAADKQLFTLVEWAKRVPHFSELTLDDQVILLRAGWNELLIASFSHRSISVKDGILLATGLHVHRNSAHSAGVGAIFDRESTHNAEVGAIFDRVLTELVSKMRDMQMDKTELGCLRAIILFNPDAKGLSSSSEVELLREKVYASLESYCKQRYPDQQGRFAKLLLRLPALRSIGLKCLEHLFFFKLIGDTPIDTFLMEMLEAPHQLT</sequence>
<keyword evidence="4 17" id="KW-0812">Transmembrane</keyword>
<keyword evidence="6 15" id="KW-0863">Zinc-finger</keyword>
<dbReference type="CDD" id="cd06956">
    <property type="entry name" value="NR_DBD_RXR"/>
    <property type="match status" value="1"/>
</dbReference>
<evidence type="ECO:0000256" key="7">
    <source>
        <dbReference type="ARBA" id="ARBA00022833"/>
    </source>
</evidence>
<dbReference type="PROSITE" id="PS51030">
    <property type="entry name" value="NUCLEAR_REC_DBD_2"/>
    <property type="match status" value="1"/>
</dbReference>
<evidence type="ECO:0000259" key="18">
    <source>
        <dbReference type="PROSITE" id="PS51030"/>
    </source>
</evidence>
<dbReference type="InterPro" id="IPR013088">
    <property type="entry name" value="Znf_NHR/GATA"/>
</dbReference>
<feature type="domain" description="Nuclear receptor" evidence="18">
    <location>
        <begin position="668"/>
        <end position="743"/>
    </location>
</feature>
<feature type="transmembrane region" description="Helical" evidence="17">
    <location>
        <begin position="236"/>
        <end position="259"/>
    </location>
</feature>
<dbReference type="GO" id="GO:0008270">
    <property type="term" value="F:zinc ion binding"/>
    <property type="evidence" value="ECO:0007669"/>
    <property type="project" value="UniProtKB-UniRule"/>
</dbReference>
<name>A0AAN8R526_9TELE</name>
<dbReference type="InterPro" id="IPR035500">
    <property type="entry name" value="NHR-like_dom_sf"/>
</dbReference>
<keyword evidence="5 15" id="KW-0479">Metal-binding</keyword>
<dbReference type="SUPFAM" id="SSF48508">
    <property type="entry name" value="Nuclear receptor ligand-binding domain"/>
    <property type="match status" value="1"/>
</dbReference>
<feature type="region of interest" description="Disordered" evidence="16">
    <location>
        <begin position="743"/>
        <end position="769"/>
    </location>
</feature>
<comment type="similarity">
    <text evidence="2">Belongs to the nuclear hormone receptor family. NR2 subfamily.</text>
</comment>
<feature type="transmembrane region" description="Helical" evidence="17">
    <location>
        <begin position="300"/>
        <end position="321"/>
    </location>
</feature>
<protein>
    <recommendedName>
        <fullName evidence="15">Retinoic acid receptor RXR</fullName>
    </recommendedName>
    <alternativeName>
        <fullName evidence="15">Nuclear receptor subfamily 2 group B member</fullName>
    </alternativeName>
</protein>
<accession>A0AAN8R526</accession>
<feature type="compositionally biased region" description="Low complexity" evidence="16">
    <location>
        <begin position="558"/>
        <end position="573"/>
    </location>
</feature>
<organism evidence="20 21">
    <name type="scientific">Coregonus suidteri</name>
    <dbReference type="NCBI Taxonomy" id="861788"/>
    <lineage>
        <taxon>Eukaryota</taxon>
        <taxon>Metazoa</taxon>
        <taxon>Chordata</taxon>
        <taxon>Craniata</taxon>
        <taxon>Vertebrata</taxon>
        <taxon>Euteleostomi</taxon>
        <taxon>Actinopterygii</taxon>
        <taxon>Neopterygii</taxon>
        <taxon>Teleostei</taxon>
        <taxon>Protacanthopterygii</taxon>
        <taxon>Salmoniformes</taxon>
        <taxon>Salmonidae</taxon>
        <taxon>Coregoninae</taxon>
        <taxon>Coregonus</taxon>
    </lineage>
</organism>
<dbReference type="GO" id="GO:0006031">
    <property type="term" value="P:chitin biosynthetic process"/>
    <property type="evidence" value="ECO:0007669"/>
    <property type="project" value="TreeGrafter"/>
</dbReference>
<evidence type="ECO:0000256" key="6">
    <source>
        <dbReference type="ARBA" id="ARBA00022771"/>
    </source>
</evidence>
<dbReference type="GO" id="GO:0043565">
    <property type="term" value="F:sequence-specific DNA binding"/>
    <property type="evidence" value="ECO:0007669"/>
    <property type="project" value="InterPro"/>
</dbReference>
<dbReference type="Gene3D" id="1.10.565.10">
    <property type="entry name" value="Retinoid X Receptor"/>
    <property type="match status" value="1"/>
</dbReference>
<comment type="subunit">
    <text evidence="15">Homodimer. Heterodimer; with a rar molecule.</text>
</comment>
<comment type="function">
    <text evidence="15">Receptor for retinoic acid that acts as a transcription factor. Forms homo- or heterodimers with retinoic acid receptors (rars) and binds to target response elements in response to their ligands, all-trans or 9-cis retinoic acid, to regulate gene expression in various biological processes.</text>
</comment>
<dbReference type="PROSITE" id="PS51843">
    <property type="entry name" value="NR_LBD"/>
    <property type="match status" value="1"/>
</dbReference>
<keyword evidence="14 15" id="KW-0539">Nucleus</keyword>
<evidence type="ECO:0000256" key="1">
    <source>
        <dbReference type="ARBA" id="ARBA00004141"/>
    </source>
</evidence>
<keyword evidence="8 17" id="KW-1133">Transmembrane helix</keyword>
<dbReference type="PANTHER" id="PTHR22914">
    <property type="entry name" value="CHITIN SYNTHASE"/>
    <property type="match status" value="1"/>
</dbReference>
<reference evidence="20 21" key="1">
    <citation type="submission" date="2021-04" db="EMBL/GenBank/DDBJ databases">
        <authorList>
            <person name="De Guttry C."/>
            <person name="Zahm M."/>
            <person name="Klopp C."/>
            <person name="Cabau C."/>
            <person name="Louis A."/>
            <person name="Berthelot C."/>
            <person name="Parey E."/>
            <person name="Roest Crollius H."/>
            <person name="Montfort J."/>
            <person name="Robinson-Rechavi M."/>
            <person name="Bucao C."/>
            <person name="Bouchez O."/>
            <person name="Gislard M."/>
            <person name="Lluch J."/>
            <person name="Milhes M."/>
            <person name="Lampietro C."/>
            <person name="Lopez Roques C."/>
            <person name="Donnadieu C."/>
            <person name="Braasch I."/>
            <person name="Desvignes T."/>
            <person name="Postlethwait J."/>
            <person name="Bobe J."/>
            <person name="Wedekind C."/>
            <person name="Guiguen Y."/>
        </authorList>
    </citation>
    <scope>NUCLEOTIDE SEQUENCE [LARGE SCALE GENOMIC DNA]</scope>
    <source>
        <strain evidence="20">Cs_M1</strain>
        <tissue evidence="20">Blood</tissue>
    </source>
</reference>
<keyword evidence="7 15" id="KW-0862">Zinc</keyword>
<dbReference type="GO" id="GO:0071944">
    <property type="term" value="C:cell periphery"/>
    <property type="evidence" value="ECO:0007669"/>
    <property type="project" value="TreeGrafter"/>
</dbReference>
<evidence type="ECO:0000259" key="19">
    <source>
        <dbReference type="PROSITE" id="PS51843"/>
    </source>
</evidence>
<comment type="subcellular location">
    <subcellularLocation>
        <location evidence="1">Membrane</location>
        <topology evidence="1">Multi-pass membrane protein</topology>
    </subcellularLocation>
    <subcellularLocation>
        <location evidence="15">Nucleus</location>
    </subcellularLocation>
</comment>
<dbReference type="Pfam" id="PF00104">
    <property type="entry name" value="Hormone_recep"/>
    <property type="match status" value="1"/>
</dbReference>
<feature type="region of interest" description="Disordered" evidence="16">
    <location>
        <begin position="548"/>
        <end position="575"/>
    </location>
</feature>
<dbReference type="Gene3D" id="3.30.50.10">
    <property type="entry name" value="Erythroid Transcription Factor GATA-1, subunit A"/>
    <property type="match status" value="1"/>
</dbReference>
<keyword evidence="3" id="KW-0328">Glycosyltransferase</keyword>
<evidence type="ECO:0000256" key="9">
    <source>
        <dbReference type="ARBA" id="ARBA00023015"/>
    </source>
</evidence>
<dbReference type="InterPro" id="IPR004835">
    <property type="entry name" value="Chitin_synth"/>
</dbReference>
<evidence type="ECO:0000256" key="5">
    <source>
        <dbReference type="ARBA" id="ARBA00022723"/>
    </source>
</evidence>
<dbReference type="FunFam" id="3.30.50.10:FF:000005">
    <property type="entry name" value="Retinoic acid receptor RXR-alpha"/>
    <property type="match status" value="1"/>
</dbReference>
<dbReference type="GO" id="GO:0004100">
    <property type="term" value="F:chitin synthase activity"/>
    <property type="evidence" value="ECO:0007669"/>
    <property type="project" value="InterPro"/>
</dbReference>
<keyword evidence="10 15" id="KW-0238">DNA-binding</keyword>
<evidence type="ECO:0000313" key="20">
    <source>
        <dbReference type="EMBL" id="KAK6323734.1"/>
    </source>
</evidence>
<dbReference type="EMBL" id="JAGTTL010000004">
    <property type="protein sequence ID" value="KAK6323734.1"/>
    <property type="molecule type" value="Genomic_DNA"/>
</dbReference>
<evidence type="ECO:0000256" key="11">
    <source>
        <dbReference type="ARBA" id="ARBA00023136"/>
    </source>
</evidence>
<evidence type="ECO:0000256" key="10">
    <source>
        <dbReference type="ARBA" id="ARBA00023125"/>
    </source>
</evidence>
<dbReference type="PRINTS" id="PR00047">
    <property type="entry name" value="STROIDFINGER"/>
</dbReference>
<dbReference type="SMART" id="SM00399">
    <property type="entry name" value="ZnF_C4"/>
    <property type="match status" value="1"/>
</dbReference>
<dbReference type="GO" id="GO:0003707">
    <property type="term" value="F:nuclear steroid receptor activity"/>
    <property type="evidence" value="ECO:0007669"/>
    <property type="project" value="UniProtKB-UniRule"/>
</dbReference>
<evidence type="ECO:0000313" key="21">
    <source>
        <dbReference type="Proteomes" id="UP001356427"/>
    </source>
</evidence>
<dbReference type="GO" id="GO:0005634">
    <property type="term" value="C:nucleus"/>
    <property type="evidence" value="ECO:0007669"/>
    <property type="project" value="UniProtKB-SubCell"/>
</dbReference>
<dbReference type="InterPro" id="IPR029044">
    <property type="entry name" value="Nucleotide-diphossugar_trans"/>
</dbReference>
<evidence type="ECO:0000256" key="15">
    <source>
        <dbReference type="RuleBase" id="RU369010"/>
    </source>
</evidence>
<dbReference type="InterPro" id="IPR000003">
    <property type="entry name" value="Retinoid-X_rcpt/HNF4"/>
</dbReference>
<keyword evidence="13 15" id="KW-0675">Receptor</keyword>
<evidence type="ECO:0000256" key="13">
    <source>
        <dbReference type="ARBA" id="ARBA00023170"/>
    </source>
</evidence>
<dbReference type="PROSITE" id="PS00031">
    <property type="entry name" value="NUCLEAR_REC_DBD_1"/>
    <property type="match status" value="1"/>
</dbReference>
<keyword evidence="12 15" id="KW-0804">Transcription</keyword>
<evidence type="ECO:0000256" key="8">
    <source>
        <dbReference type="ARBA" id="ARBA00022989"/>
    </source>
</evidence>
<dbReference type="Pfam" id="PF11825">
    <property type="entry name" value="Nuc_recep-AF1"/>
    <property type="match status" value="1"/>
</dbReference>
<feature type="domain" description="NR LBD" evidence="19">
    <location>
        <begin position="770"/>
        <end position="1013"/>
    </location>
</feature>
<dbReference type="Proteomes" id="UP001356427">
    <property type="component" value="Unassembled WGS sequence"/>
</dbReference>
<dbReference type="PRINTS" id="PR00545">
    <property type="entry name" value="RETINOIDXR"/>
</dbReference>
<dbReference type="InterPro" id="IPR021780">
    <property type="entry name" value="Nuc_recep-AF1"/>
</dbReference>
<evidence type="ECO:0000256" key="17">
    <source>
        <dbReference type="SAM" id="Phobius"/>
    </source>
</evidence>
<feature type="transmembrane region" description="Helical" evidence="17">
    <location>
        <begin position="328"/>
        <end position="352"/>
    </location>
</feature>
<feature type="compositionally biased region" description="Basic and acidic residues" evidence="16">
    <location>
        <begin position="743"/>
        <end position="762"/>
    </location>
</feature>
<keyword evidence="21" id="KW-1185">Reference proteome</keyword>
<feature type="transmembrane region" description="Helical" evidence="17">
    <location>
        <begin position="271"/>
        <end position="294"/>
    </location>
</feature>
<dbReference type="InterPro" id="IPR001628">
    <property type="entry name" value="Znf_hrmn_rcpt"/>
</dbReference>
<comment type="domain">
    <text evidence="15">Composed of three domains: a modulating N-terminal domain, a DNA-binding domain and a C-terminal ligand-binding domain.</text>
</comment>
<evidence type="ECO:0000256" key="16">
    <source>
        <dbReference type="SAM" id="MobiDB-lite"/>
    </source>
</evidence>
<evidence type="ECO:0000256" key="3">
    <source>
        <dbReference type="ARBA" id="ARBA00022676"/>
    </source>
</evidence>
<dbReference type="PANTHER" id="PTHR22914:SF42">
    <property type="entry name" value="CHITIN SYNTHASE"/>
    <property type="match status" value="1"/>
</dbReference>
<feature type="transmembrane region" description="Helical" evidence="17">
    <location>
        <begin position="204"/>
        <end position="230"/>
    </location>
</feature>
<dbReference type="SUPFAM" id="SSF57716">
    <property type="entry name" value="Glucocorticoid receptor-like (DNA-binding domain)"/>
    <property type="match status" value="1"/>
</dbReference>
<dbReference type="PRINTS" id="PR00398">
    <property type="entry name" value="STRDHORMONER"/>
</dbReference>